<dbReference type="InterPro" id="IPR012341">
    <property type="entry name" value="6hp_glycosidase-like_sf"/>
</dbReference>
<dbReference type="EMBL" id="CP015405">
    <property type="protein sequence ID" value="ANU75634.1"/>
    <property type="molecule type" value="Genomic_DNA"/>
</dbReference>
<dbReference type="PANTHER" id="PTHR15108">
    <property type="entry name" value="N-ACYLGLUCOSAMINE-2-EPIMERASE"/>
    <property type="match status" value="1"/>
</dbReference>
<accession>A0A1C7I9P1</accession>
<dbReference type="Gene3D" id="1.50.10.10">
    <property type="match status" value="1"/>
</dbReference>
<evidence type="ECO:0000256" key="2">
    <source>
        <dbReference type="ARBA" id="ARBA00008558"/>
    </source>
</evidence>
<evidence type="ECO:0000313" key="6">
    <source>
        <dbReference type="Proteomes" id="UP000092574"/>
    </source>
</evidence>
<sequence length="404" mass="47563">MGMREEVKQELVHHIIPFWEKLKDEEYGGYYGYVDFELHVDKTCEKGCILNSRILWFFANAYMTLGDAGLLEYARHAYDFLKKYCWDTECGGVFWSVTFDGKTGDETKHTYSQAFAIYALSSYYDASKDREALKLAWQLFHRIEESCTDAFGYLESFTRDWKPEDNEKLSENGLLADKTMNTLLHVLEAYTELYRVSGDEKVKEALYRSLRIFREKVYREDTQQLEVFFDTEMRTISDLYSYGHDIEASWLLDRAVQVLRDGKQESLDEQNAELLAETSEYTTRIAERIAERALCDVSMNQEAMNNECFLGVVDTTHVWWVQAEAMVGFYNCYQKTGNSRFLEITEHIWNYTKEYVIDEREGAEWYWDLDKSGKPVSGKPIAEPWKCPYHNGRMCMEIIRRTEK</sequence>
<protein>
    <recommendedName>
        <fullName evidence="4">Cellobiose 2-epimerase</fullName>
        <shortName evidence="4">CE</shortName>
        <ecNumber evidence="4">5.1.3.11</ecNumber>
    </recommendedName>
</protein>
<evidence type="ECO:0000256" key="4">
    <source>
        <dbReference type="HAMAP-Rule" id="MF_00929"/>
    </source>
</evidence>
<reference evidence="5" key="1">
    <citation type="submission" date="2017-04" db="EMBL/GenBank/DDBJ databases">
        <title>Complete Genome Sequences of Twelve Strains of a Stable Defined Moderately Diverse Mouse Microbiota 2 (sDMDMm2).</title>
        <authorList>
            <person name="Uchimura Y."/>
            <person name="Wyss M."/>
            <person name="Brugiroux S."/>
            <person name="Limenitakis J.P."/>
            <person name="Stecher B."/>
            <person name="McCoy K.D."/>
            <person name="Macpherson A.J."/>
        </authorList>
    </citation>
    <scope>NUCLEOTIDE SEQUENCE</scope>
    <source>
        <strain evidence="5">YL58</strain>
    </source>
</reference>
<dbReference type="GO" id="GO:0047736">
    <property type="term" value="F:cellobiose epimerase activity"/>
    <property type="evidence" value="ECO:0007669"/>
    <property type="project" value="UniProtKB-UniRule"/>
</dbReference>
<dbReference type="KEGG" id="byl:A4V09_07555"/>
<name>A0A1C7I9P1_9FIRM</name>
<dbReference type="InterPro" id="IPR028584">
    <property type="entry name" value="Cellobiose_2_epim"/>
</dbReference>
<keyword evidence="3 4" id="KW-0413">Isomerase</keyword>
<dbReference type="GO" id="GO:0005975">
    <property type="term" value="P:carbohydrate metabolic process"/>
    <property type="evidence" value="ECO:0007669"/>
    <property type="project" value="InterPro"/>
</dbReference>
<dbReference type="Pfam" id="PF07221">
    <property type="entry name" value="GlcNAc_2-epim"/>
    <property type="match status" value="1"/>
</dbReference>
<keyword evidence="6" id="KW-1185">Reference proteome</keyword>
<dbReference type="OrthoDB" id="5141876at2"/>
<comment type="similarity">
    <text evidence="2">Belongs to the N-acylglucosamine 2-epimerase family.</text>
</comment>
<proteinExistence type="inferred from homology"/>
<dbReference type="InterPro" id="IPR010819">
    <property type="entry name" value="AGE/CE"/>
</dbReference>
<dbReference type="AlphaFoldDB" id="A0A1C7I9P1"/>
<dbReference type="SUPFAM" id="SSF48208">
    <property type="entry name" value="Six-hairpin glycosidases"/>
    <property type="match status" value="1"/>
</dbReference>
<dbReference type="HAMAP" id="MF_00929">
    <property type="entry name" value="Cellobiose_2_epim"/>
    <property type="match status" value="1"/>
</dbReference>
<comment type="similarity">
    <text evidence="4">Belongs to the cellobiose 2-epimerase family.</text>
</comment>
<evidence type="ECO:0000256" key="3">
    <source>
        <dbReference type="ARBA" id="ARBA00023235"/>
    </source>
</evidence>
<comment type="catalytic activity">
    <reaction evidence="1 4">
        <text>D-cellobiose = beta-D-glucosyl-(1-&gt;4)-D-mannopyranose</text>
        <dbReference type="Rhea" id="RHEA:23384"/>
        <dbReference type="ChEBI" id="CHEBI:17057"/>
        <dbReference type="ChEBI" id="CHEBI:47931"/>
        <dbReference type="EC" id="5.1.3.11"/>
    </reaction>
</comment>
<dbReference type="STRING" id="1796616.A4V09_07555"/>
<gene>
    <name evidence="5" type="ORF">A4V09_07555</name>
</gene>
<dbReference type="InterPro" id="IPR008928">
    <property type="entry name" value="6-hairpin_glycosidase_sf"/>
</dbReference>
<dbReference type="EC" id="5.1.3.11" evidence="4"/>
<evidence type="ECO:0000256" key="1">
    <source>
        <dbReference type="ARBA" id="ARBA00001470"/>
    </source>
</evidence>
<dbReference type="RefSeq" id="WP_065541824.1">
    <property type="nucleotide sequence ID" value="NZ_CP015405.2"/>
</dbReference>
<evidence type="ECO:0000313" key="5">
    <source>
        <dbReference type="EMBL" id="ANU75634.1"/>
    </source>
</evidence>
<dbReference type="Proteomes" id="UP000092574">
    <property type="component" value="Chromosome"/>
</dbReference>
<organism evidence="5 6">
    <name type="scientific">Blautia pseudococcoides</name>
    <dbReference type="NCBI Taxonomy" id="1796616"/>
    <lineage>
        <taxon>Bacteria</taxon>
        <taxon>Bacillati</taxon>
        <taxon>Bacillota</taxon>
        <taxon>Clostridia</taxon>
        <taxon>Lachnospirales</taxon>
        <taxon>Lachnospiraceae</taxon>
        <taxon>Blautia</taxon>
    </lineage>
</organism>
<comment type="function">
    <text evidence="4">Catalyzes the reversible epimerization of cellobiose to 4-O-beta-D-glucopyranosyl-D-mannose (Glc-Man).</text>
</comment>